<dbReference type="HAMAP" id="MF_00772">
    <property type="entry name" value="OGT"/>
    <property type="match status" value="1"/>
</dbReference>
<evidence type="ECO:0000256" key="7">
    <source>
        <dbReference type="ARBA" id="ARBA00023204"/>
    </source>
</evidence>
<dbReference type="Gene3D" id="3.30.160.70">
    <property type="entry name" value="Methylated DNA-protein cysteine methyltransferase domain"/>
    <property type="match status" value="1"/>
</dbReference>
<dbReference type="InterPro" id="IPR036217">
    <property type="entry name" value="MethylDNA_cys_MeTrfase_DNAb"/>
</dbReference>
<gene>
    <name evidence="11" type="ORF">UFOPK3389_00209</name>
</gene>
<accession>A0A6J7CRI0</accession>
<dbReference type="PANTHER" id="PTHR10815">
    <property type="entry name" value="METHYLATED-DNA--PROTEIN-CYSTEINE METHYLTRANSFERASE"/>
    <property type="match status" value="1"/>
</dbReference>
<evidence type="ECO:0000256" key="6">
    <source>
        <dbReference type="ARBA" id="ARBA00022763"/>
    </source>
</evidence>
<evidence type="ECO:0000259" key="10">
    <source>
        <dbReference type="Pfam" id="PF02870"/>
    </source>
</evidence>
<dbReference type="InterPro" id="IPR008332">
    <property type="entry name" value="MethylG_MeTrfase_N"/>
</dbReference>
<evidence type="ECO:0000256" key="3">
    <source>
        <dbReference type="ARBA" id="ARBA00011918"/>
    </source>
</evidence>
<dbReference type="SUPFAM" id="SSF53155">
    <property type="entry name" value="Methylated DNA-protein cysteine methyltransferase domain"/>
    <property type="match status" value="1"/>
</dbReference>
<sequence>MSESVISRRSFPSPFGFITITAEAEKIISVELCKKANSVGSSKVLEDAAKQLDLYLKGNLPKFHLPLKVLGTPFQLAVWKAIAKVPFGKTISYGEIAKAIGKPQAARAVGAAVGANPTPLLVGCHRVLGSSGSLTGYSGGQGIKTKKLLLDHEGIDYE</sequence>
<comment type="catalytic activity">
    <reaction evidence="1">
        <text>a 4-O-methyl-thymidine in DNA + L-cysteinyl-[protein] = a thymidine in DNA + S-methyl-L-cysteinyl-[protein]</text>
        <dbReference type="Rhea" id="RHEA:53428"/>
        <dbReference type="Rhea" id="RHEA-COMP:10131"/>
        <dbReference type="Rhea" id="RHEA-COMP:10132"/>
        <dbReference type="Rhea" id="RHEA-COMP:13555"/>
        <dbReference type="Rhea" id="RHEA-COMP:13556"/>
        <dbReference type="ChEBI" id="CHEBI:29950"/>
        <dbReference type="ChEBI" id="CHEBI:82612"/>
        <dbReference type="ChEBI" id="CHEBI:137386"/>
        <dbReference type="ChEBI" id="CHEBI:137387"/>
        <dbReference type="EC" id="2.1.1.63"/>
    </reaction>
</comment>
<name>A0A6J7CRI0_9ZZZZ</name>
<keyword evidence="4" id="KW-0489">Methyltransferase</keyword>
<dbReference type="Pfam" id="PF01035">
    <property type="entry name" value="DNA_binding_1"/>
    <property type="match status" value="1"/>
</dbReference>
<dbReference type="GO" id="GO:0006281">
    <property type="term" value="P:DNA repair"/>
    <property type="evidence" value="ECO:0007669"/>
    <property type="project" value="UniProtKB-KW"/>
</dbReference>
<dbReference type="EMBL" id="CAFBLL010000020">
    <property type="protein sequence ID" value="CAB4860380.1"/>
    <property type="molecule type" value="Genomic_DNA"/>
</dbReference>
<dbReference type="PANTHER" id="PTHR10815:SF13">
    <property type="entry name" value="METHYLATED-DNA--PROTEIN-CYSTEINE METHYLTRANSFERASE"/>
    <property type="match status" value="1"/>
</dbReference>
<dbReference type="EC" id="2.1.1.63" evidence="3"/>
<dbReference type="NCBIfam" id="TIGR00589">
    <property type="entry name" value="ogt"/>
    <property type="match status" value="1"/>
</dbReference>
<protein>
    <recommendedName>
        <fullName evidence="3">methylated-DNA--[protein]-cysteine S-methyltransferase</fullName>
        <ecNumber evidence="3">2.1.1.63</ecNumber>
    </recommendedName>
</protein>
<dbReference type="SUPFAM" id="SSF46767">
    <property type="entry name" value="Methylated DNA-protein cysteine methyltransferase, C-terminal domain"/>
    <property type="match status" value="1"/>
</dbReference>
<evidence type="ECO:0000256" key="1">
    <source>
        <dbReference type="ARBA" id="ARBA00001286"/>
    </source>
</evidence>
<evidence type="ECO:0000259" key="9">
    <source>
        <dbReference type="Pfam" id="PF01035"/>
    </source>
</evidence>
<dbReference type="CDD" id="cd06445">
    <property type="entry name" value="ATase"/>
    <property type="match status" value="1"/>
</dbReference>
<dbReference type="Pfam" id="PF02870">
    <property type="entry name" value="Methyltransf_1N"/>
    <property type="match status" value="1"/>
</dbReference>
<keyword evidence="7" id="KW-0234">DNA repair</keyword>
<dbReference type="Gene3D" id="1.10.10.10">
    <property type="entry name" value="Winged helix-like DNA-binding domain superfamily/Winged helix DNA-binding domain"/>
    <property type="match status" value="1"/>
</dbReference>
<dbReference type="AlphaFoldDB" id="A0A6J7CRI0"/>
<feature type="domain" description="Methylated-DNA-[protein]-cysteine S-methyltransferase DNA binding" evidence="9">
    <location>
        <begin position="73"/>
        <end position="155"/>
    </location>
</feature>
<dbReference type="InterPro" id="IPR036631">
    <property type="entry name" value="MGMT_N_sf"/>
</dbReference>
<dbReference type="GO" id="GO:0003908">
    <property type="term" value="F:methylated-DNA-[protein]-cysteine S-methyltransferase activity"/>
    <property type="evidence" value="ECO:0007669"/>
    <property type="project" value="UniProtKB-EC"/>
</dbReference>
<reference evidence="11" key="1">
    <citation type="submission" date="2020-05" db="EMBL/GenBank/DDBJ databases">
        <authorList>
            <person name="Chiriac C."/>
            <person name="Salcher M."/>
            <person name="Ghai R."/>
            <person name="Kavagutti S V."/>
        </authorList>
    </citation>
    <scope>NUCLEOTIDE SEQUENCE</scope>
</reference>
<organism evidence="11">
    <name type="scientific">freshwater metagenome</name>
    <dbReference type="NCBI Taxonomy" id="449393"/>
    <lineage>
        <taxon>unclassified sequences</taxon>
        <taxon>metagenomes</taxon>
        <taxon>ecological metagenomes</taxon>
    </lineage>
</organism>
<keyword evidence="6" id="KW-0227">DNA damage</keyword>
<evidence type="ECO:0000256" key="2">
    <source>
        <dbReference type="ARBA" id="ARBA00008711"/>
    </source>
</evidence>
<feature type="domain" description="Methylguanine DNA methyltransferase ribonuclease-like" evidence="10">
    <location>
        <begin position="10"/>
        <end position="68"/>
    </location>
</feature>
<evidence type="ECO:0000313" key="11">
    <source>
        <dbReference type="EMBL" id="CAB4860380.1"/>
    </source>
</evidence>
<proteinExistence type="inferred from homology"/>
<comment type="similarity">
    <text evidence="2">Belongs to the MGMT family.</text>
</comment>
<dbReference type="GO" id="GO:0032259">
    <property type="term" value="P:methylation"/>
    <property type="evidence" value="ECO:0007669"/>
    <property type="project" value="UniProtKB-KW"/>
</dbReference>
<evidence type="ECO:0000256" key="8">
    <source>
        <dbReference type="ARBA" id="ARBA00049348"/>
    </source>
</evidence>
<evidence type="ECO:0000256" key="5">
    <source>
        <dbReference type="ARBA" id="ARBA00022679"/>
    </source>
</evidence>
<dbReference type="InterPro" id="IPR014048">
    <property type="entry name" value="MethylDNA_cys_MeTrfase_DNA-bd"/>
</dbReference>
<dbReference type="InterPro" id="IPR023546">
    <property type="entry name" value="MGMT"/>
</dbReference>
<evidence type="ECO:0000256" key="4">
    <source>
        <dbReference type="ARBA" id="ARBA00022603"/>
    </source>
</evidence>
<dbReference type="InterPro" id="IPR036388">
    <property type="entry name" value="WH-like_DNA-bd_sf"/>
</dbReference>
<comment type="catalytic activity">
    <reaction evidence="8">
        <text>a 6-O-methyl-2'-deoxyguanosine in DNA + L-cysteinyl-[protein] = S-methyl-L-cysteinyl-[protein] + a 2'-deoxyguanosine in DNA</text>
        <dbReference type="Rhea" id="RHEA:24000"/>
        <dbReference type="Rhea" id="RHEA-COMP:10131"/>
        <dbReference type="Rhea" id="RHEA-COMP:10132"/>
        <dbReference type="Rhea" id="RHEA-COMP:11367"/>
        <dbReference type="Rhea" id="RHEA-COMP:11368"/>
        <dbReference type="ChEBI" id="CHEBI:29950"/>
        <dbReference type="ChEBI" id="CHEBI:82612"/>
        <dbReference type="ChEBI" id="CHEBI:85445"/>
        <dbReference type="ChEBI" id="CHEBI:85448"/>
        <dbReference type="EC" id="2.1.1.63"/>
    </reaction>
</comment>
<keyword evidence="5" id="KW-0808">Transferase</keyword>
<dbReference type="FunFam" id="1.10.10.10:FF:000214">
    <property type="entry name" value="Methylated-DNA--protein-cysteine methyltransferase"/>
    <property type="match status" value="1"/>
</dbReference>